<keyword evidence="3" id="KW-1185">Reference proteome</keyword>
<gene>
    <name evidence="2" type="ORF">FJTKL_15059</name>
</gene>
<feature type="region of interest" description="Disordered" evidence="1">
    <location>
        <begin position="1"/>
        <end position="25"/>
    </location>
</feature>
<feature type="compositionally biased region" description="Basic residues" evidence="1">
    <location>
        <begin position="355"/>
        <end position="365"/>
    </location>
</feature>
<protein>
    <submittedName>
        <fullName evidence="2">Uncharacterized protein</fullName>
    </submittedName>
</protein>
<name>A0ABR4E6A9_9PEZI</name>
<feature type="compositionally biased region" description="Polar residues" evidence="1">
    <location>
        <begin position="422"/>
        <end position="432"/>
    </location>
</feature>
<evidence type="ECO:0000256" key="1">
    <source>
        <dbReference type="SAM" id="MobiDB-lite"/>
    </source>
</evidence>
<organism evidence="2 3">
    <name type="scientific">Diaporthe vaccinii</name>
    <dbReference type="NCBI Taxonomy" id="105482"/>
    <lineage>
        <taxon>Eukaryota</taxon>
        <taxon>Fungi</taxon>
        <taxon>Dikarya</taxon>
        <taxon>Ascomycota</taxon>
        <taxon>Pezizomycotina</taxon>
        <taxon>Sordariomycetes</taxon>
        <taxon>Sordariomycetidae</taxon>
        <taxon>Diaporthales</taxon>
        <taxon>Diaporthaceae</taxon>
        <taxon>Diaporthe</taxon>
        <taxon>Diaporthe eres species complex</taxon>
    </lineage>
</organism>
<dbReference type="EMBL" id="JBAWTH010000092">
    <property type="protein sequence ID" value="KAL2277929.1"/>
    <property type="molecule type" value="Genomic_DNA"/>
</dbReference>
<feature type="region of interest" description="Disordered" evidence="1">
    <location>
        <begin position="354"/>
        <end position="438"/>
    </location>
</feature>
<comment type="caution">
    <text evidence="2">The sequence shown here is derived from an EMBL/GenBank/DDBJ whole genome shotgun (WGS) entry which is preliminary data.</text>
</comment>
<feature type="compositionally biased region" description="Basic and acidic residues" evidence="1">
    <location>
        <begin position="494"/>
        <end position="507"/>
    </location>
</feature>
<sequence>MAIPKRRNHEDHHSPAAKKRKTNTTFTIDDFMADFPPIDEPLDINNGSPLPSTVLDDEEMQDGKERKPPRRSTFNVKLPEQLKYNNNAPYDWMKNQYSHCIIPELGEECNFAFDSPTFHCLRNLHNARVRIRDGEFLHDYQICSLATRWICLEEKNRPASDGYLANGEVFVATCLPIGDVEDDALQQYFETCYPTEFSAQYYVPRSKYSVHFVGQPNEDDENEIESVNVGSVLIRNTRTGQMVHIDTGAFASRKDRAREARDALRAWLEFQKEKCPTADLGPISDSEPLILEVDKETHPGLRSIHALVSASLFLRRRITNWGDVKAFRLRGKPTSTTVANYALHNISGWLGLRSPARRSHTRPKNATKAASSFQDNYDKDALHGRKTPAPVSQRIASAHQGAPPVYNEDNMVVDDDGDHQDSPTNGSIVSSRDSVESDQDTIIADQGTIVASQDTIVADQVTNFTEVLSGEVESSKEVANDEGSASKKSVTWKEPVEEGTNHEKPEEPDQDDPDDDGPNHEDVEGEKSGSDSETHGNDDDDRISPAST</sequence>
<feature type="region of interest" description="Disordered" evidence="1">
    <location>
        <begin position="37"/>
        <end position="74"/>
    </location>
</feature>
<feature type="compositionally biased region" description="Basic and acidic residues" evidence="1">
    <location>
        <begin position="517"/>
        <end position="537"/>
    </location>
</feature>
<dbReference type="Proteomes" id="UP001600888">
    <property type="component" value="Unassembled WGS sequence"/>
</dbReference>
<evidence type="ECO:0000313" key="2">
    <source>
        <dbReference type="EMBL" id="KAL2277929.1"/>
    </source>
</evidence>
<proteinExistence type="predicted"/>
<evidence type="ECO:0000313" key="3">
    <source>
        <dbReference type="Proteomes" id="UP001600888"/>
    </source>
</evidence>
<feature type="region of interest" description="Disordered" evidence="1">
    <location>
        <begin position="471"/>
        <end position="548"/>
    </location>
</feature>
<accession>A0ABR4E6A9</accession>
<reference evidence="2 3" key="1">
    <citation type="submission" date="2024-03" db="EMBL/GenBank/DDBJ databases">
        <title>A high-quality draft genome sequence of Diaporthe vaccinii, a causative agent of upright dieback and viscid rot disease in cranberry plants.</title>
        <authorList>
            <person name="Sarrasin M."/>
            <person name="Lang B.F."/>
            <person name="Burger G."/>
        </authorList>
    </citation>
    <scope>NUCLEOTIDE SEQUENCE [LARGE SCALE GENOMIC DNA]</scope>
    <source>
        <strain evidence="2 3">IS7</strain>
    </source>
</reference>